<name>A0A183V4E3_TOXCA</name>
<evidence type="ECO:0000313" key="1">
    <source>
        <dbReference type="EMBL" id="VDM46934.1"/>
    </source>
</evidence>
<evidence type="ECO:0000313" key="3">
    <source>
        <dbReference type="WBParaSite" id="TCNE_0001561401-mRNA-1"/>
    </source>
</evidence>
<gene>
    <name evidence="1" type="ORF">TCNE_LOCUS15613</name>
</gene>
<evidence type="ECO:0000313" key="2">
    <source>
        <dbReference type="Proteomes" id="UP000050794"/>
    </source>
</evidence>
<dbReference type="Proteomes" id="UP000050794">
    <property type="component" value="Unassembled WGS sequence"/>
</dbReference>
<reference evidence="3" key="1">
    <citation type="submission" date="2016-06" db="UniProtKB">
        <authorList>
            <consortium name="WormBaseParasite"/>
        </authorList>
    </citation>
    <scope>IDENTIFICATION</scope>
</reference>
<sequence length="105" mass="11078">MEQFAEQKSKCGEQVVQQASAGIVLVGCVALSDLLLVDNSITWASNTATSKVLATDSTRRRCGTLQSQLQPNTSVAHLAAAITASYLASSHSMVTLSTKHPFVAQ</sequence>
<protein>
    <submittedName>
        <fullName evidence="1 3">Uncharacterized protein</fullName>
    </submittedName>
</protein>
<organism evidence="2 3">
    <name type="scientific">Toxocara canis</name>
    <name type="common">Canine roundworm</name>
    <dbReference type="NCBI Taxonomy" id="6265"/>
    <lineage>
        <taxon>Eukaryota</taxon>
        <taxon>Metazoa</taxon>
        <taxon>Ecdysozoa</taxon>
        <taxon>Nematoda</taxon>
        <taxon>Chromadorea</taxon>
        <taxon>Rhabditida</taxon>
        <taxon>Spirurina</taxon>
        <taxon>Ascaridomorpha</taxon>
        <taxon>Ascaridoidea</taxon>
        <taxon>Toxocaridae</taxon>
        <taxon>Toxocara</taxon>
    </lineage>
</organism>
<dbReference type="AlphaFoldDB" id="A0A183V4E3"/>
<dbReference type="EMBL" id="UYWY01022982">
    <property type="protein sequence ID" value="VDM46934.1"/>
    <property type="molecule type" value="Genomic_DNA"/>
</dbReference>
<dbReference type="WBParaSite" id="TCNE_0001561401-mRNA-1">
    <property type="protein sequence ID" value="TCNE_0001561401-mRNA-1"/>
    <property type="gene ID" value="TCNE_0001561401"/>
</dbReference>
<proteinExistence type="predicted"/>
<accession>A0A183V4E3</accession>
<reference evidence="1 2" key="2">
    <citation type="submission" date="2018-11" db="EMBL/GenBank/DDBJ databases">
        <authorList>
            <consortium name="Pathogen Informatics"/>
        </authorList>
    </citation>
    <scope>NUCLEOTIDE SEQUENCE [LARGE SCALE GENOMIC DNA]</scope>
</reference>
<keyword evidence="2" id="KW-1185">Reference proteome</keyword>